<evidence type="ECO:0000256" key="1">
    <source>
        <dbReference type="SAM" id="SignalP"/>
    </source>
</evidence>
<feature type="chain" id="PRO_5042679529" evidence="1">
    <location>
        <begin position="20"/>
        <end position="162"/>
    </location>
</feature>
<proteinExistence type="predicted"/>
<accession>A0A0L6XSB8</accession>
<dbReference type="Proteomes" id="UP000537181">
    <property type="component" value="Unassembled WGS sequence"/>
</dbReference>
<dbReference type="Proteomes" id="UP000197270">
    <property type="component" value="Unassembled WGS sequence"/>
</dbReference>
<evidence type="ECO:0000313" key="8">
    <source>
        <dbReference type="Proteomes" id="UP000254718"/>
    </source>
</evidence>
<reference evidence="2 11" key="4">
    <citation type="submission" date="2019-12" db="EMBL/GenBank/DDBJ databases">
        <authorList>
            <consortium name="NARMS: The National Antimicrobial Resistance Monitoring System"/>
        </authorList>
    </citation>
    <scope>NUCLEOTIDE SEQUENCE [LARGE SCALE GENOMIC DNA]</scope>
    <source>
        <strain evidence="2 11">CVM N19EC0596</strain>
    </source>
</reference>
<sequence length="162" mass="17836">MKKMFILLLAVGLPLNSFAKPVTEKQLATYFIDNVKTSADKNIDLDVEGINRLSVICPAKSASGTLLIKKASYEFNKSIGAFDFENNSQSAPLTFIVPISEDENNFDSEIIGFSFAFKMPRGQFFVDVTKTGKVKAGVNISGESGITYSSCRIDTHNVDYDR</sequence>
<evidence type="ECO:0000313" key="6">
    <source>
        <dbReference type="EMBL" id="STM26367.1"/>
    </source>
</evidence>
<evidence type="ECO:0000313" key="7">
    <source>
        <dbReference type="Proteomes" id="UP000197270"/>
    </source>
</evidence>
<organism evidence="2 11">
    <name type="scientific">Escherichia coli</name>
    <dbReference type="NCBI Taxonomy" id="562"/>
    <lineage>
        <taxon>Bacteria</taxon>
        <taxon>Pseudomonadati</taxon>
        <taxon>Pseudomonadota</taxon>
        <taxon>Gammaproteobacteria</taxon>
        <taxon>Enterobacterales</taxon>
        <taxon>Enterobacteriaceae</taxon>
        <taxon>Escherichia</taxon>
    </lineage>
</organism>
<evidence type="ECO:0000313" key="11">
    <source>
        <dbReference type="Proteomes" id="UP000537181"/>
    </source>
</evidence>
<dbReference type="EMBL" id="NHTF01000069">
    <property type="protein sequence ID" value="OWW52101.1"/>
    <property type="molecule type" value="Genomic_DNA"/>
</dbReference>
<dbReference type="EMBL" id="UGEB01000001">
    <property type="protein sequence ID" value="STK97095.1"/>
    <property type="molecule type" value="Genomic_DNA"/>
</dbReference>
<dbReference type="EMBL" id="UGFE01000002">
    <property type="protein sequence ID" value="STM26367.1"/>
    <property type="molecule type" value="Genomic_DNA"/>
</dbReference>
<evidence type="ECO:0000313" key="4">
    <source>
        <dbReference type="EMBL" id="OWW52101.1"/>
    </source>
</evidence>
<evidence type="ECO:0000313" key="5">
    <source>
        <dbReference type="EMBL" id="STK97095.1"/>
    </source>
</evidence>
<reference evidence="4 7" key="1">
    <citation type="submission" date="2017-05" db="EMBL/GenBank/DDBJ databases">
        <title>Sequencing of Escherichia coli that cause persistent and transient Mastitis.</title>
        <authorList>
            <person name="Thacker T.C."/>
            <person name="Lippolis J.D."/>
            <person name="Brunelle B.W."/>
            <person name="Casey T.A."/>
            <person name="Reinhardt T.A."/>
            <person name="Sacco R.E."/>
            <person name="Holman D.B."/>
        </authorList>
    </citation>
    <scope>NUCLEOTIDE SEQUENCE [LARGE SCALE GENOMIC DNA]</scope>
    <source>
        <strain evidence="4 7">ECA-B</strain>
    </source>
</reference>
<dbReference type="Proteomes" id="UP000490727">
    <property type="component" value="Unassembled WGS sequence"/>
</dbReference>
<dbReference type="Proteomes" id="UP000254718">
    <property type="component" value="Unassembled WGS sequence"/>
</dbReference>
<evidence type="ECO:0000313" key="9">
    <source>
        <dbReference type="Proteomes" id="UP000255543"/>
    </source>
</evidence>
<evidence type="ECO:0000313" key="2">
    <source>
        <dbReference type="EMBL" id="EFH6168571.1"/>
    </source>
</evidence>
<dbReference type="EMBL" id="WOET01000063">
    <property type="protein sequence ID" value="MUM75870.1"/>
    <property type="molecule type" value="Genomic_DNA"/>
</dbReference>
<evidence type="ECO:0000313" key="10">
    <source>
        <dbReference type="Proteomes" id="UP000490727"/>
    </source>
</evidence>
<dbReference type="EMBL" id="AASWKX010000079">
    <property type="protein sequence ID" value="EFH6168571.1"/>
    <property type="molecule type" value="Genomic_DNA"/>
</dbReference>
<gene>
    <name evidence="4" type="ORF">CCS08_23690</name>
    <name evidence="2" type="ORF">GAJ12_26675</name>
    <name evidence="3" type="ORF">GNZ05_27570</name>
    <name evidence="5" type="ORF">NCTC8179_04965</name>
    <name evidence="6" type="ORF">NCTC8333_05435</name>
</gene>
<protein>
    <submittedName>
        <fullName evidence="5">Phage protein</fullName>
    </submittedName>
</protein>
<dbReference type="RefSeq" id="WP_000738065.1">
    <property type="nucleotide sequence ID" value="NZ_BFZA01000002.1"/>
</dbReference>
<dbReference type="Proteomes" id="UP000255543">
    <property type="component" value="Unassembled WGS sequence"/>
</dbReference>
<reference evidence="3 10" key="3">
    <citation type="submission" date="2019-11" db="EMBL/GenBank/DDBJ databases">
        <title>Whole genome sequence analysis of environmental Escherichia coli from the feces of straw-necked ibis (Threskiornis spinicollis) nesting on inland wetlands.</title>
        <authorList>
            <person name="Wyrsch E.R."/>
            <person name="Roy Chowdhury P."/>
            <person name="Wallis L."/>
            <person name="Cummins M.L."/>
            <person name="Zingali T."/>
            <person name="Brandis K.J."/>
            <person name="Djordjevic S.P."/>
        </authorList>
    </citation>
    <scope>NUCLEOTIDE SEQUENCE [LARGE SCALE GENOMIC DNA]</scope>
    <source>
        <strain evidence="3 10">IBS12</strain>
    </source>
</reference>
<keyword evidence="1" id="KW-0732">Signal</keyword>
<name>A0A0L6XSB8_ECOLX</name>
<evidence type="ECO:0000313" key="3">
    <source>
        <dbReference type="EMBL" id="MUM75870.1"/>
    </source>
</evidence>
<reference evidence="8 9" key="2">
    <citation type="submission" date="2018-06" db="EMBL/GenBank/DDBJ databases">
        <authorList>
            <consortium name="Pathogen Informatics"/>
            <person name="Doyle S."/>
        </authorList>
    </citation>
    <scope>NUCLEOTIDE SEQUENCE [LARGE SCALE GENOMIC DNA]</scope>
    <source>
        <strain evidence="5 9">NCTC8179</strain>
        <strain evidence="6 8">NCTC8333</strain>
    </source>
</reference>
<feature type="signal peptide" evidence="1">
    <location>
        <begin position="1"/>
        <end position="19"/>
    </location>
</feature>
<dbReference type="AlphaFoldDB" id="A0A0L6XSB8"/>